<dbReference type="PANTHER" id="PTHR45339:SF1">
    <property type="entry name" value="HYBRID SIGNAL TRANSDUCTION HISTIDINE KINASE J"/>
    <property type="match status" value="1"/>
</dbReference>
<comment type="caution">
    <text evidence="5">The sequence shown here is derived from an EMBL/GenBank/DDBJ whole genome shotgun (WGS) entry which is preliminary data.</text>
</comment>
<dbReference type="InterPro" id="IPR003661">
    <property type="entry name" value="HisK_dim/P_dom"/>
</dbReference>
<reference evidence="5" key="1">
    <citation type="submission" date="2018-12" db="EMBL/GenBank/DDBJ databases">
        <authorList>
            <person name="Jadhav K."/>
            <person name="Kushwaha B."/>
            <person name="Jadhav I."/>
        </authorList>
    </citation>
    <scope>NUCLEOTIDE SEQUENCE [LARGE SCALE GENOMIC DNA]</scope>
    <source>
        <strain evidence="5">SBS 10</strain>
    </source>
</reference>
<dbReference type="AlphaFoldDB" id="A0A3S0NEH8"/>
<evidence type="ECO:0000313" key="5">
    <source>
        <dbReference type="EMBL" id="RUA23046.1"/>
    </source>
</evidence>
<accession>A0A3S0NEH8</accession>
<evidence type="ECO:0000256" key="1">
    <source>
        <dbReference type="ARBA" id="ARBA00000085"/>
    </source>
</evidence>
<name>A0A3S0NEH8_9GAMM</name>
<dbReference type="Gene3D" id="1.10.287.130">
    <property type="match status" value="1"/>
</dbReference>
<proteinExistence type="predicted"/>
<dbReference type="SUPFAM" id="SSF47384">
    <property type="entry name" value="Homodimeric domain of signal transducing histidine kinase"/>
    <property type="match status" value="1"/>
</dbReference>
<organism evidence="5">
    <name type="scientific">Billgrantia gudaonensis</name>
    <dbReference type="NCBI Taxonomy" id="376427"/>
    <lineage>
        <taxon>Bacteria</taxon>
        <taxon>Pseudomonadati</taxon>
        <taxon>Pseudomonadota</taxon>
        <taxon>Gammaproteobacteria</taxon>
        <taxon>Oceanospirillales</taxon>
        <taxon>Halomonadaceae</taxon>
        <taxon>Billgrantia</taxon>
    </lineage>
</organism>
<sequence>MLSKRPGDRSTGLMPCCWLILASEPGWPAGRGFPDPCEARDNATARHSGVASRELQATARSAEMASRAKSEFPRSATIRTPLNGVIGMSELLLEQPLSERANEYAQISWCASGQRPLEMINAISTLRAGSSRDGWS</sequence>
<evidence type="ECO:0000256" key="4">
    <source>
        <dbReference type="ARBA" id="ARBA00023012"/>
    </source>
</evidence>
<keyword evidence="3" id="KW-0597">Phosphoprotein</keyword>
<dbReference type="GO" id="GO:0000155">
    <property type="term" value="F:phosphorelay sensor kinase activity"/>
    <property type="evidence" value="ECO:0007669"/>
    <property type="project" value="InterPro"/>
</dbReference>
<dbReference type="InterPro" id="IPR036097">
    <property type="entry name" value="HisK_dim/P_sf"/>
</dbReference>
<protein>
    <recommendedName>
        <fullName evidence="2">histidine kinase</fullName>
        <ecNumber evidence="2">2.7.13.3</ecNumber>
    </recommendedName>
</protein>
<dbReference type="PANTHER" id="PTHR45339">
    <property type="entry name" value="HYBRID SIGNAL TRANSDUCTION HISTIDINE KINASE J"/>
    <property type="match status" value="1"/>
</dbReference>
<dbReference type="EMBL" id="RXHI01000004">
    <property type="protein sequence ID" value="RUA23046.1"/>
    <property type="molecule type" value="Genomic_DNA"/>
</dbReference>
<gene>
    <name evidence="5" type="ORF">DSL92_01960</name>
</gene>
<dbReference type="CDD" id="cd00082">
    <property type="entry name" value="HisKA"/>
    <property type="match status" value="1"/>
</dbReference>
<dbReference type="EC" id="2.7.13.3" evidence="2"/>
<evidence type="ECO:0000256" key="2">
    <source>
        <dbReference type="ARBA" id="ARBA00012438"/>
    </source>
</evidence>
<evidence type="ECO:0000256" key="3">
    <source>
        <dbReference type="ARBA" id="ARBA00022553"/>
    </source>
</evidence>
<keyword evidence="4" id="KW-0902">Two-component regulatory system</keyword>
<comment type="catalytic activity">
    <reaction evidence="1">
        <text>ATP + protein L-histidine = ADP + protein N-phospho-L-histidine.</text>
        <dbReference type="EC" id="2.7.13.3"/>
    </reaction>
</comment>